<evidence type="ECO:0000256" key="3">
    <source>
        <dbReference type="ARBA" id="ARBA00023239"/>
    </source>
</evidence>
<dbReference type="GO" id="GO:0016829">
    <property type="term" value="F:lyase activity"/>
    <property type="evidence" value="ECO:0007669"/>
    <property type="project" value="UniProtKB-KW"/>
</dbReference>
<dbReference type="OrthoDB" id="9809296at2"/>
<keyword evidence="3 4" id="KW-0456">Lyase</keyword>
<dbReference type="Proteomes" id="UP000441354">
    <property type="component" value="Unassembled WGS sequence"/>
</dbReference>
<keyword evidence="7" id="KW-1185">Reference proteome</keyword>
<evidence type="ECO:0000256" key="2">
    <source>
        <dbReference type="ARBA" id="ARBA00022917"/>
    </source>
</evidence>
<dbReference type="PANTHER" id="PTHR30411">
    <property type="entry name" value="CYTOPLASMIC PROTEIN"/>
    <property type="match status" value="1"/>
</dbReference>
<dbReference type="InterPro" id="IPR004369">
    <property type="entry name" value="Prolyl-tRNA_editing_YbaK/EbsC"/>
</dbReference>
<evidence type="ECO:0000256" key="1">
    <source>
        <dbReference type="ARBA" id="ARBA00009798"/>
    </source>
</evidence>
<dbReference type="NCBIfam" id="TIGR00011">
    <property type="entry name" value="YbaK_EbsC"/>
    <property type="match status" value="1"/>
</dbReference>
<accession>A0A7V7RL63</accession>
<evidence type="ECO:0000256" key="4">
    <source>
        <dbReference type="PIRNR" id="PIRNR006181"/>
    </source>
</evidence>
<evidence type="ECO:0000313" key="7">
    <source>
        <dbReference type="Proteomes" id="UP000441354"/>
    </source>
</evidence>
<dbReference type="RefSeq" id="WP_151573739.1">
    <property type="nucleotide sequence ID" value="NZ_WBOT01000003.1"/>
</dbReference>
<dbReference type="SUPFAM" id="SSF55826">
    <property type="entry name" value="YbaK/ProRS associated domain"/>
    <property type="match status" value="1"/>
</dbReference>
<evidence type="ECO:0000313" key="6">
    <source>
        <dbReference type="EMBL" id="KAB2332424.1"/>
    </source>
</evidence>
<keyword evidence="2 4" id="KW-0648">Protein biosynthesis</keyword>
<comment type="similarity">
    <text evidence="1 4">Belongs to the prolyl-tRNA editing family. YbaK/EbsC subfamily.</text>
</comment>
<name>A0A7V7RL63_9BACI</name>
<dbReference type="EC" id="4.2.-.-" evidence="4"/>
<organism evidence="6 7">
    <name type="scientific">Bacillus mesophilum</name>
    <dbReference type="NCBI Taxonomy" id="1071718"/>
    <lineage>
        <taxon>Bacteria</taxon>
        <taxon>Bacillati</taxon>
        <taxon>Bacillota</taxon>
        <taxon>Bacilli</taxon>
        <taxon>Bacillales</taxon>
        <taxon>Bacillaceae</taxon>
        <taxon>Bacillus</taxon>
    </lineage>
</organism>
<dbReference type="AlphaFoldDB" id="A0A7V7RL63"/>
<evidence type="ECO:0000259" key="5">
    <source>
        <dbReference type="Pfam" id="PF04073"/>
    </source>
</evidence>
<comment type="caution">
    <text evidence="6">The sequence shown here is derived from an EMBL/GenBank/DDBJ whole genome shotgun (WGS) entry which is preliminary data.</text>
</comment>
<feature type="domain" description="YbaK/aminoacyl-tRNA synthetase-associated" evidence="5">
    <location>
        <begin position="36"/>
        <end position="146"/>
    </location>
</feature>
<proteinExistence type="inferred from homology"/>
<dbReference type="Gene3D" id="3.90.960.10">
    <property type="entry name" value="YbaK/aminoacyl-tRNA synthetase-associated domain"/>
    <property type="match status" value="1"/>
</dbReference>
<dbReference type="EMBL" id="WBOT01000003">
    <property type="protein sequence ID" value="KAB2332424.1"/>
    <property type="molecule type" value="Genomic_DNA"/>
</dbReference>
<dbReference type="PANTHER" id="PTHR30411:SF0">
    <property type="entry name" value="CYS-TRNA(PRO)_CYS-TRNA(CYS) DEACYLASE YBAK"/>
    <property type="match status" value="1"/>
</dbReference>
<dbReference type="GO" id="GO:0002161">
    <property type="term" value="F:aminoacyl-tRNA deacylase activity"/>
    <property type="evidence" value="ECO:0007669"/>
    <property type="project" value="InterPro"/>
</dbReference>
<dbReference type="CDD" id="cd00002">
    <property type="entry name" value="YbaK_deacylase"/>
    <property type="match status" value="1"/>
</dbReference>
<dbReference type="InterPro" id="IPR007214">
    <property type="entry name" value="YbaK/aa-tRNA-synth-assoc-dom"/>
</dbReference>
<reference evidence="6 7" key="1">
    <citation type="journal article" date="2014" name="Arch. Microbiol.">
        <title>Bacillus mesophilum sp. nov., strain IITR-54T, a novel 4-chlorobiphenyl dechlorinating bacterium.</title>
        <authorList>
            <person name="Manickam N."/>
            <person name="Singh N.K."/>
            <person name="Bajaj A."/>
            <person name="Kumar R.M."/>
            <person name="Kaur G."/>
            <person name="Kaur N."/>
            <person name="Bala M."/>
            <person name="Kumar A."/>
            <person name="Mayilraj S."/>
        </authorList>
    </citation>
    <scope>NUCLEOTIDE SEQUENCE [LARGE SCALE GENOMIC DNA]</scope>
    <source>
        <strain evidence="6 7">IITR-54</strain>
    </source>
</reference>
<dbReference type="PIRSF" id="PIRSF006181">
    <property type="entry name" value="EbsC_YbaK"/>
    <property type="match status" value="1"/>
</dbReference>
<dbReference type="Pfam" id="PF04073">
    <property type="entry name" value="tRNA_edit"/>
    <property type="match status" value="1"/>
</dbReference>
<dbReference type="GO" id="GO:0006412">
    <property type="term" value="P:translation"/>
    <property type="evidence" value="ECO:0007669"/>
    <property type="project" value="UniProtKB-KW"/>
</dbReference>
<sequence length="159" mass="17601">MAKGKTNAMRFLDSHKVHYEFISYEINDGRIDGISVAEKIKKDPKMVYKTLVLKGSSNGVYVFIVPVEKELDLKKAAKAAEEKKIEMVPVNDIQKLTGYIRGGCSPLGMKKLYPTFLAQEADDLKRIIVSGGRIGAQIELETEQLINAISAKLAEITAN</sequence>
<protein>
    <recommendedName>
        <fullName evidence="4">Cys-tRNA(Pro)/Cys-tRNA(Cys) deacylase</fullName>
        <ecNumber evidence="4">4.2.-.-</ecNumber>
    </recommendedName>
</protein>
<gene>
    <name evidence="6" type="primary">ybaK</name>
    <name evidence="6" type="ORF">F7732_09975</name>
</gene>
<dbReference type="InterPro" id="IPR036754">
    <property type="entry name" value="YbaK/aa-tRNA-synt-asso_dom_sf"/>
</dbReference>